<accession>A0A9X1S3X8</accession>
<protein>
    <recommendedName>
        <fullName evidence="4">DUF4232 domain-containing protein</fullName>
    </recommendedName>
</protein>
<proteinExistence type="predicted"/>
<evidence type="ECO:0008006" key="4">
    <source>
        <dbReference type="Google" id="ProtNLM"/>
    </source>
</evidence>
<name>A0A9X1S3X8_9MICO</name>
<dbReference type="Proteomes" id="UP001139354">
    <property type="component" value="Unassembled WGS sequence"/>
</dbReference>
<feature type="chain" id="PRO_5040866342" description="DUF4232 domain-containing protein" evidence="1">
    <location>
        <begin position="36"/>
        <end position="310"/>
    </location>
</feature>
<evidence type="ECO:0000313" key="3">
    <source>
        <dbReference type="Proteomes" id="UP001139354"/>
    </source>
</evidence>
<reference evidence="2" key="1">
    <citation type="submission" date="2021-04" db="EMBL/GenBank/DDBJ databases">
        <title>Microbacterium tenobrionis sp. nov. and Microbacterium allomyrinae sp. nov., isolated from larvae of Tenobrio molitor and Allomyrina dichotoma, respectively.</title>
        <authorList>
            <person name="Lee S.D."/>
        </authorList>
    </citation>
    <scope>NUCLEOTIDE SEQUENCE</scope>
    <source>
        <strain evidence="2">BWT-G7</strain>
    </source>
</reference>
<sequence>MPRLAAVAGVSPESSTAAKRSAAFAFALVAMVALAGCTAGDGGGSTAGASEGVSNLPAGITVEFIQQRSDVATREARVMVTNGSDEPLVVTEVAVDDPHFDGHATRAVERTSTIPAGSTTGIRVVLPAVACPARAAEATVVLDYELGDRSGRAAADLPDPLGFVPRLHERECRAVALAQAADVAFTGFTPSAAGEPATLELTVAPTGRATAMIAGIRPTNLLTLATADAASDPLRLDIGVAAGDSMPIVVGIPIVPARCDPHAVQEDKRGTIFPVDVVVEGEPGNIEMFVGEDLRGRILAWVGTWCGFGG</sequence>
<evidence type="ECO:0000256" key="1">
    <source>
        <dbReference type="SAM" id="SignalP"/>
    </source>
</evidence>
<gene>
    <name evidence="2" type="ORF">KEC57_09750</name>
</gene>
<feature type="signal peptide" evidence="1">
    <location>
        <begin position="1"/>
        <end position="35"/>
    </location>
</feature>
<keyword evidence="3" id="KW-1185">Reference proteome</keyword>
<comment type="caution">
    <text evidence="2">The sequence shown here is derived from an EMBL/GenBank/DDBJ whole genome shotgun (WGS) entry which is preliminary data.</text>
</comment>
<dbReference type="AlphaFoldDB" id="A0A9X1S3X8"/>
<keyword evidence="1" id="KW-0732">Signal</keyword>
<dbReference type="EMBL" id="JAGTTN010000003">
    <property type="protein sequence ID" value="MCC2032458.1"/>
    <property type="molecule type" value="Genomic_DNA"/>
</dbReference>
<evidence type="ECO:0000313" key="2">
    <source>
        <dbReference type="EMBL" id="MCC2032458.1"/>
    </source>
</evidence>
<dbReference type="RefSeq" id="WP_229384433.1">
    <property type="nucleotide sequence ID" value="NZ_JAGTTN010000003.1"/>
</dbReference>
<organism evidence="2 3">
    <name type="scientific">Microbacterium allomyrinae</name>
    <dbReference type="NCBI Taxonomy" id="2830666"/>
    <lineage>
        <taxon>Bacteria</taxon>
        <taxon>Bacillati</taxon>
        <taxon>Actinomycetota</taxon>
        <taxon>Actinomycetes</taxon>
        <taxon>Micrococcales</taxon>
        <taxon>Microbacteriaceae</taxon>
        <taxon>Microbacterium</taxon>
    </lineage>
</organism>